<feature type="transmembrane region" description="Helical" evidence="1">
    <location>
        <begin position="20"/>
        <end position="43"/>
    </location>
</feature>
<keyword evidence="1" id="KW-1133">Transmembrane helix</keyword>
<feature type="transmembrane region" description="Helical" evidence="1">
    <location>
        <begin position="195"/>
        <end position="214"/>
    </location>
</feature>
<organism evidence="2 3">
    <name type="scientific">Microterricola pindariensis</name>
    <dbReference type="NCBI Taxonomy" id="478010"/>
    <lineage>
        <taxon>Bacteria</taxon>
        <taxon>Bacillati</taxon>
        <taxon>Actinomycetota</taxon>
        <taxon>Actinomycetes</taxon>
        <taxon>Micrococcales</taxon>
        <taxon>Microbacteriaceae</taxon>
        <taxon>Microterricola</taxon>
    </lineage>
</organism>
<evidence type="ECO:0000256" key="1">
    <source>
        <dbReference type="SAM" id="Phobius"/>
    </source>
</evidence>
<dbReference type="EMBL" id="MPZN01000001">
    <property type="protein sequence ID" value="PPL20509.1"/>
    <property type="molecule type" value="Genomic_DNA"/>
</dbReference>
<keyword evidence="1" id="KW-0472">Membrane</keyword>
<protein>
    <recommendedName>
        <fullName evidence="4">DUF1648 domain-containing protein</fullName>
    </recommendedName>
</protein>
<feature type="transmembrane region" description="Helical" evidence="1">
    <location>
        <begin position="102"/>
        <end position="120"/>
    </location>
</feature>
<name>A0ABX5B2B1_9MICO</name>
<feature type="transmembrane region" description="Helical" evidence="1">
    <location>
        <begin position="140"/>
        <end position="159"/>
    </location>
</feature>
<sequence length="334" mass="34556">MNDSTQHANPEQRAVTRSRLLLVAVVLPLAVAVASALIIISWIPTLPAVIGIHWGSEGVNGFGSPWELVATVLGTVSLFSGVMAFSFADLAESGRPRPTQKALAVTALWLSVLLGVGIAGSVATQRGLSDASTAPDPLPWLLLGALLGLVAAAAAWFLLPRADRTPPSAIDVEPLEVGPSERVFWTGTVSAARGVLLLILAVFALGIGGAVAAALGGEEVLVLVLLPLFVVLALALTAVRWRVSVGQHGVNVVSVAGWPAIRIPLSEVADVRLITVNPVGDFGGWGWRWSGGRTGIILQAGPAIEVTRSNGKVLVVPVDDAETAVAVLQVARAR</sequence>
<reference evidence="2 3" key="1">
    <citation type="journal article" date="2008" name="Int. J. Syst. Evol. Microbiol.">
        <title>Leifsonia pindariensis sp. nov., isolated from the Pindari glacier of the Indian Himalayas, and emended description of the genus Leifsonia.</title>
        <authorList>
            <person name="Reddy G.S."/>
            <person name="Prabagaran S.R."/>
            <person name="Shivaji S."/>
        </authorList>
    </citation>
    <scope>NUCLEOTIDE SEQUENCE [LARGE SCALE GENOMIC DNA]</scope>
    <source>
        <strain evidence="2 3">PON 10</strain>
    </source>
</reference>
<gene>
    <name evidence="2" type="ORF">GY24_00285</name>
</gene>
<dbReference type="Proteomes" id="UP000237755">
    <property type="component" value="Unassembled WGS sequence"/>
</dbReference>
<feature type="transmembrane region" description="Helical" evidence="1">
    <location>
        <begin position="220"/>
        <end position="239"/>
    </location>
</feature>
<evidence type="ECO:0000313" key="2">
    <source>
        <dbReference type="EMBL" id="PPL20509.1"/>
    </source>
</evidence>
<comment type="caution">
    <text evidence="2">The sequence shown here is derived from an EMBL/GenBank/DDBJ whole genome shotgun (WGS) entry which is preliminary data.</text>
</comment>
<dbReference type="RefSeq" id="WP_104473828.1">
    <property type="nucleotide sequence ID" value="NZ_MPZN01000001.1"/>
</dbReference>
<keyword evidence="3" id="KW-1185">Reference proteome</keyword>
<accession>A0ABX5B2B1</accession>
<feature type="transmembrane region" description="Helical" evidence="1">
    <location>
        <begin position="68"/>
        <end position="90"/>
    </location>
</feature>
<evidence type="ECO:0008006" key="4">
    <source>
        <dbReference type="Google" id="ProtNLM"/>
    </source>
</evidence>
<proteinExistence type="predicted"/>
<keyword evidence="1" id="KW-0812">Transmembrane</keyword>
<evidence type="ECO:0000313" key="3">
    <source>
        <dbReference type="Proteomes" id="UP000237755"/>
    </source>
</evidence>